<accession>A0A2T1GJ41</accession>
<dbReference type="InterPro" id="IPR019734">
    <property type="entry name" value="TPR_rpt"/>
</dbReference>
<dbReference type="OrthoDB" id="9779889at2"/>
<dbReference type="InterPro" id="IPR050498">
    <property type="entry name" value="Ycf3"/>
</dbReference>
<dbReference type="GO" id="GO:0009279">
    <property type="term" value="C:cell outer membrane"/>
    <property type="evidence" value="ECO:0007669"/>
    <property type="project" value="TreeGrafter"/>
</dbReference>
<proteinExistence type="predicted"/>
<evidence type="ECO:0000313" key="3">
    <source>
        <dbReference type="EMBL" id="PSB57761.1"/>
    </source>
</evidence>
<dbReference type="Gene3D" id="1.25.40.10">
    <property type="entry name" value="Tetratricopeptide repeat domain"/>
    <property type="match status" value="3"/>
</dbReference>
<evidence type="ECO:0000256" key="2">
    <source>
        <dbReference type="ARBA" id="ARBA00022803"/>
    </source>
</evidence>
<dbReference type="PANTHER" id="PTHR44858:SF1">
    <property type="entry name" value="UDP-N-ACETYLGLUCOSAMINE--PEPTIDE N-ACETYLGLUCOSAMINYLTRANSFERASE SPINDLY-RELATED"/>
    <property type="match status" value="1"/>
</dbReference>
<evidence type="ECO:0000256" key="1">
    <source>
        <dbReference type="ARBA" id="ARBA00022737"/>
    </source>
</evidence>
<keyword evidence="2" id="KW-0802">TPR repeat</keyword>
<dbReference type="RefSeq" id="WP_106302178.1">
    <property type="nucleotide sequence ID" value="NZ_PVWO01000063.1"/>
</dbReference>
<keyword evidence="3" id="KW-0645">Protease</keyword>
<dbReference type="GO" id="GO:0046813">
    <property type="term" value="P:receptor-mediated virion attachment to host cell"/>
    <property type="evidence" value="ECO:0007669"/>
    <property type="project" value="TreeGrafter"/>
</dbReference>
<keyword evidence="3" id="KW-0378">Hydrolase</keyword>
<dbReference type="SMART" id="SM00028">
    <property type="entry name" value="TPR"/>
    <property type="match status" value="7"/>
</dbReference>
<comment type="caution">
    <text evidence="3">The sequence shown here is derived from an EMBL/GenBank/DDBJ whole genome shotgun (WGS) entry which is preliminary data.</text>
</comment>
<dbReference type="SUPFAM" id="SSF50494">
    <property type="entry name" value="Trypsin-like serine proteases"/>
    <property type="match status" value="1"/>
</dbReference>
<keyword evidence="4" id="KW-1185">Reference proteome</keyword>
<dbReference type="Pfam" id="PF13414">
    <property type="entry name" value="TPR_11"/>
    <property type="match status" value="3"/>
</dbReference>
<keyword evidence="1" id="KW-0677">Repeat</keyword>
<dbReference type="EMBL" id="PVWO01000063">
    <property type="protein sequence ID" value="PSB57761.1"/>
    <property type="molecule type" value="Genomic_DNA"/>
</dbReference>
<sequence>MSSQIAQWIGLIGIAATIPLVQTVATAKSAVEVAETARTITVLITSSSGQGSGVILKHEGDIYTVLTAAHVVRQKVSYTITTPDDRQYEVISNSIKSAPGDIDLAVVKFKSTTKYPIAKLGNCNILTRGMDLYVAGFPATDRAITSTLLVVREGKISANSNKTFDKGYSLIYSNDTLNGMSGGAVLNSNGELVAIHGLGNRDDDGRKNGFNLGIPIERFGTVASKMGVELDGQVAAIPTNTAPKADDYYASAAQKYERGDARGALADVNRAIQLNPNYAEAYYSRAVLKNDKLNDAPGALVNYNRAIQLNPNYAYAYNNRGNLKNEKLNDTPGGLADFNRAIQINPNYAAAYNNRGVLKKDKLNDAPGALADFNRAIQINPNFASAYYNRGLLKDEKLNDTSGSLADYNRAIQINPNFADAYCNRGILKNEKLNDTPGALADFNRAIQINPNSAEAYGSRGFLKYQKLNDRAGGINDLKQAANLFQKQGNTQYYQTAIDLLKKWQQTSGN</sequence>
<dbReference type="AlphaFoldDB" id="A0A2T1GJ41"/>
<organism evidence="3 4">
    <name type="scientific">Chamaesiphon polymorphus CCALA 037</name>
    <dbReference type="NCBI Taxonomy" id="2107692"/>
    <lineage>
        <taxon>Bacteria</taxon>
        <taxon>Bacillati</taxon>
        <taxon>Cyanobacteriota</taxon>
        <taxon>Cyanophyceae</taxon>
        <taxon>Gomontiellales</taxon>
        <taxon>Chamaesiphonaceae</taxon>
        <taxon>Chamaesiphon</taxon>
    </lineage>
</organism>
<dbReference type="InterPro" id="IPR011990">
    <property type="entry name" value="TPR-like_helical_dom_sf"/>
</dbReference>
<name>A0A2T1GJ41_9CYAN</name>
<reference evidence="3 4" key="1">
    <citation type="submission" date="2018-03" db="EMBL/GenBank/DDBJ databases">
        <title>The ancient ancestry and fast evolution of plastids.</title>
        <authorList>
            <person name="Moore K.R."/>
            <person name="Magnabosco C."/>
            <person name="Momper L."/>
            <person name="Gold D.A."/>
            <person name="Bosak T."/>
            <person name="Fournier G.P."/>
        </authorList>
    </citation>
    <scope>NUCLEOTIDE SEQUENCE [LARGE SCALE GENOMIC DNA]</scope>
    <source>
        <strain evidence="3 4">CCALA 037</strain>
    </source>
</reference>
<evidence type="ECO:0000313" key="4">
    <source>
        <dbReference type="Proteomes" id="UP000238937"/>
    </source>
</evidence>
<dbReference type="InterPro" id="IPR009003">
    <property type="entry name" value="Peptidase_S1_PA"/>
</dbReference>
<dbReference type="SUPFAM" id="SSF48439">
    <property type="entry name" value="Protein prenylyltransferase"/>
    <property type="match status" value="1"/>
</dbReference>
<dbReference type="Gene3D" id="2.40.10.10">
    <property type="entry name" value="Trypsin-like serine proteases"/>
    <property type="match status" value="2"/>
</dbReference>
<gene>
    <name evidence="3" type="ORF">C7B77_07320</name>
</gene>
<dbReference type="GO" id="GO:0008233">
    <property type="term" value="F:peptidase activity"/>
    <property type="evidence" value="ECO:0007669"/>
    <property type="project" value="UniProtKB-KW"/>
</dbReference>
<dbReference type="InterPro" id="IPR043504">
    <property type="entry name" value="Peptidase_S1_PA_chymotrypsin"/>
</dbReference>
<dbReference type="GO" id="GO:0006508">
    <property type="term" value="P:proteolysis"/>
    <property type="evidence" value="ECO:0007669"/>
    <property type="project" value="UniProtKB-KW"/>
</dbReference>
<dbReference type="Proteomes" id="UP000238937">
    <property type="component" value="Unassembled WGS sequence"/>
</dbReference>
<dbReference type="Pfam" id="PF13365">
    <property type="entry name" value="Trypsin_2"/>
    <property type="match status" value="1"/>
</dbReference>
<dbReference type="PANTHER" id="PTHR44858">
    <property type="entry name" value="TETRATRICOPEPTIDE REPEAT PROTEIN 6"/>
    <property type="match status" value="1"/>
</dbReference>
<protein>
    <submittedName>
        <fullName evidence="3">Serine protease</fullName>
    </submittedName>
</protein>